<accession>A0A1G6TZF0</accession>
<dbReference type="AlphaFoldDB" id="A0A1G6TZF0"/>
<protein>
    <submittedName>
        <fullName evidence="1">Uncharacterized protein</fullName>
    </submittedName>
</protein>
<dbReference type="RefSeq" id="WP_092441077.1">
    <property type="nucleotide sequence ID" value="NZ_FMYP01000144.1"/>
</dbReference>
<evidence type="ECO:0000313" key="1">
    <source>
        <dbReference type="EMBL" id="SDD34458.1"/>
    </source>
</evidence>
<proteinExistence type="predicted"/>
<name>A0A1G6TZF0_9BACT</name>
<dbReference type="EMBL" id="FMYP01000144">
    <property type="protein sequence ID" value="SDD34458.1"/>
    <property type="molecule type" value="Genomic_DNA"/>
</dbReference>
<dbReference type="Proteomes" id="UP000199452">
    <property type="component" value="Unassembled WGS sequence"/>
</dbReference>
<organism evidence="1 2">
    <name type="scientific">Williamwhitmania taraxaci</name>
    <dbReference type="NCBI Taxonomy" id="1640674"/>
    <lineage>
        <taxon>Bacteria</taxon>
        <taxon>Pseudomonadati</taxon>
        <taxon>Bacteroidota</taxon>
        <taxon>Bacteroidia</taxon>
        <taxon>Bacteroidales</taxon>
        <taxon>Williamwhitmaniaceae</taxon>
        <taxon>Williamwhitmania</taxon>
    </lineage>
</organism>
<evidence type="ECO:0000313" key="2">
    <source>
        <dbReference type="Proteomes" id="UP000199452"/>
    </source>
</evidence>
<reference evidence="1 2" key="1">
    <citation type="submission" date="2016-09" db="EMBL/GenBank/DDBJ databases">
        <authorList>
            <person name="Capua I."/>
            <person name="De Benedictis P."/>
            <person name="Joannis T."/>
            <person name="Lombin L.H."/>
            <person name="Cattoli G."/>
        </authorList>
    </citation>
    <scope>NUCLEOTIDE SEQUENCE [LARGE SCALE GENOMIC DNA]</scope>
    <source>
        <strain evidence="1 2">A7P-90m</strain>
    </source>
</reference>
<dbReference type="OrthoDB" id="1077437at2"/>
<dbReference type="STRING" id="1640674.SAMN05216323_11444"/>
<gene>
    <name evidence="1" type="ORF">SAMN05216323_11444</name>
</gene>
<sequence length="147" mass="16995">MKFTRNDIFAIAKVPYNLGGDKSNSNIEYLKWVDFIDTHSDHFIWKENTKEGVETLTNIDKVPESFKERVLDSLNKSACYKEFDVKKGFYNINLGFNYIDNMVSIGFERTPKLEDLKIFLAMANHLDAFLLKDGTEIIDERVIDSLG</sequence>
<keyword evidence="2" id="KW-1185">Reference proteome</keyword>